<comment type="caution">
    <text evidence="2">The sequence shown here is derived from an EMBL/GenBank/DDBJ whole genome shotgun (WGS) entry which is preliminary data.</text>
</comment>
<sequence>MRKISSRSLAVALLALALLTGCGTTKVVDTWTSDEVSPVEPQRLAVLAAWPEDLQRRVIERDIVSGLRKDGVNAVAASELPGMSSRLTRSEAEKALRNADVDAVVLVFVIGGGGGGKYVRSDYWLQYAGTGVGYGWYHPYYTDFYDVYVVREGPGYTESTTEIFLETSYVDVRQLSRVWSIVTKSDDIEYQDMAAKIAGKVSSQMKKHDQL</sequence>
<protein>
    <recommendedName>
        <fullName evidence="4">DUF4136 domain-containing protein</fullName>
    </recommendedName>
</protein>
<dbReference type="AlphaFoldDB" id="A0A5N0TC40"/>
<reference evidence="2 3" key="1">
    <citation type="submission" date="2019-09" db="EMBL/GenBank/DDBJ databases">
        <title>Wenzhouxiangella sp. Genome sequencing and assembly.</title>
        <authorList>
            <person name="Zhang R."/>
        </authorList>
    </citation>
    <scope>NUCLEOTIDE SEQUENCE [LARGE SCALE GENOMIC DNA]</scope>
    <source>
        <strain evidence="2 3">W260</strain>
    </source>
</reference>
<name>A0A5N0TC40_9GAMM</name>
<feature type="signal peptide" evidence="1">
    <location>
        <begin position="1"/>
        <end position="27"/>
    </location>
</feature>
<evidence type="ECO:0000256" key="1">
    <source>
        <dbReference type="SAM" id="SignalP"/>
    </source>
</evidence>
<gene>
    <name evidence="2" type="ORF">F3N42_10060</name>
</gene>
<organism evidence="2 3">
    <name type="scientific">Marinihelvus fidelis</name>
    <dbReference type="NCBI Taxonomy" id="2613842"/>
    <lineage>
        <taxon>Bacteria</taxon>
        <taxon>Pseudomonadati</taxon>
        <taxon>Pseudomonadota</taxon>
        <taxon>Gammaproteobacteria</taxon>
        <taxon>Chromatiales</taxon>
        <taxon>Wenzhouxiangellaceae</taxon>
        <taxon>Marinihelvus</taxon>
    </lineage>
</organism>
<accession>A0A5N0TC40</accession>
<dbReference type="PROSITE" id="PS51257">
    <property type="entry name" value="PROKAR_LIPOPROTEIN"/>
    <property type="match status" value="1"/>
</dbReference>
<dbReference type="EMBL" id="VYXP01000005">
    <property type="protein sequence ID" value="KAA9131647.1"/>
    <property type="molecule type" value="Genomic_DNA"/>
</dbReference>
<evidence type="ECO:0000313" key="3">
    <source>
        <dbReference type="Proteomes" id="UP000325372"/>
    </source>
</evidence>
<proteinExistence type="predicted"/>
<feature type="chain" id="PRO_5024441617" description="DUF4136 domain-containing protein" evidence="1">
    <location>
        <begin position="28"/>
        <end position="211"/>
    </location>
</feature>
<dbReference type="Proteomes" id="UP000325372">
    <property type="component" value="Unassembled WGS sequence"/>
</dbReference>
<keyword evidence="3" id="KW-1185">Reference proteome</keyword>
<evidence type="ECO:0000313" key="2">
    <source>
        <dbReference type="EMBL" id="KAA9131647.1"/>
    </source>
</evidence>
<evidence type="ECO:0008006" key="4">
    <source>
        <dbReference type="Google" id="ProtNLM"/>
    </source>
</evidence>
<keyword evidence="1" id="KW-0732">Signal</keyword>